<feature type="transmembrane region" description="Helical" evidence="1">
    <location>
        <begin position="134"/>
        <end position="158"/>
    </location>
</feature>
<accession>A0A397VZW2</accession>
<organism evidence="2 3">
    <name type="scientific">Gigaspora rosea</name>
    <dbReference type="NCBI Taxonomy" id="44941"/>
    <lineage>
        <taxon>Eukaryota</taxon>
        <taxon>Fungi</taxon>
        <taxon>Fungi incertae sedis</taxon>
        <taxon>Mucoromycota</taxon>
        <taxon>Glomeromycotina</taxon>
        <taxon>Glomeromycetes</taxon>
        <taxon>Diversisporales</taxon>
        <taxon>Gigasporaceae</taxon>
        <taxon>Gigaspora</taxon>
    </lineage>
</organism>
<evidence type="ECO:0000313" key="3">
    <source>
        <dbReference type="Proteomes" id="UP000266673"/>
    </source>
</evidence>
<sequence>MYNASDLSNAMEIYAFDKEYDLYPKYDKQSVSPFEESLYWKNGYVLVDRSVYFFNFTRIIKYSIVPDIWSYFGRPNYNEQPYIESNIQIIPPTFITSSSQQTNQSPYAQLHILAIPKIPQKEEIEQKDKTVLNFLGIIGGIWSAITGFYIFLFGLGLISPWGFVQRLKPFRNEYEKGLLPYLVDSQSDEYETEEKSDTKDYRISSILNRLENLEKINQLYKECIIDSSFLSFAKMDAPLTNNNSSSSP</sequence>
<keyword evidence="1" id="KW-1133">Transmembrane helix</keyword>
<keyword evidence="1" id="KW-0472">Membrane</keyword>
<keyword evidence="3" id="KW-1185">Reference proteome</keyword>
<protein>
    <submittedName>
        <fullName evidence="2">Uncharacterized protein</fullName>
    </submittedName>
</protein>
<evidence type="ECO:0000256" key="1">
    <source>
        <dbReference type="SAM" id="Phobius"/>
    </source>
</evidence>
<dbReference type="AlphaFoldDB" id="A0A397VZW2"/>
<dbReference type="Proteomes" id="UP000266673">
    <property type="component" value="Unassembled WGS sequence"/>
</dbReference>
<dbReference type="OrthoDB" id="2449747at2759"/>
<reference evidence="2 3" key="1">
    <citation type="submission" date="2018-06" db="EMBL/GenBank/DDBJ databases">
        <title>Comparative genomics reveals the genomic features of Rhizophagus irregularis, R. cerebriforme, R. diaphanum and Gigaspora rosea, and their symbiotic lifestyle signature.</title>
        <authorList>
            <person name="Morin E."/>
            <person name="San Clemente H."/>
            <person name="Chen E.C.H."/>
            <person name="De La Providencia I."/>
            <person name="Hainaut M."/>
            <person name="Kuo A."/>
            <person name="Kohler A."/>
            <person name="Murat C."/>
            <person name="Tang N."/>
            <person name="Roy S."/>
            <person name="Loubradou J."/>
            <person name="Henrissat B."/>
            <person name="Grigoriev I.V."/>
            <person name="Corradi N."/>
            <person name="Roux C."/>
            <person name="Martin F.M."/>
        </authorList>
    </citation>
    <scope>NUCLEOTIDE SEQUENCE [LARGE SCALE GENOMIC DNA]</scope>
    <source>
        <strain evidence="2 3">DAOM 194757</strain>
    </source>
</reference>
<proteinExistence type="predicted"/>
<dbReference type="EMBL" id="QKWP01000170">
    <property type="protein sequence ID" value="RIB25563.1"/>
    <property type="molecule type" value="Genomic_DNA"/>
</dbReference>
<evidence type="ECO:0000313" key="2">
    <source>
        <dbReference type="EMBL" id="RIB25563.1"/>
    </source>
</evidence>
<name>A0A397VZW2_9GLOM</name>
<comment type="caution">
    <text evidence="2">The sequence shown here is derived from an EMBL/GenBank/DDBJ whole genome shotgun (WGS) entry which is preliminary data.</text>
</comment>
<keyword evidence="1" id="KW-0812">Transmembrane</keyword>
<gene>
    <name evidence="2" type="ORF">C2G38_2138724</name>
</gene>